<dbReference type="SUPFAM" id="SSF50331">
    <property type="entry name" value="MOP-like"/>
    <property type="match status" value="1"/>
</dbReference>
<protein>
    <submittedName>
        <fullName evidence="1">Uncharacterized protein</fullName>
    </submittedName>
</protein>
<evidence type="ECO:0000313" key="1">
    <source>
        <dbReference type="EMBL" id="GAL04398.1"/>
    </source>
</evidence>
<dbReference type="Proteomes" id="UP000029227">
    <property type="component" value="Unassembled WGS sequence"/>
</dbReference>
<reference evidence="1 2" key="1">
    <citation type="journal article" date="2014" name="Genome Announc.">
        <title>Draft Genome Sequences of Two Vibrionaceae Species, Vibrio ponticus C121 and Photobacterium aphoticum C119, Isolated as Coral Reef Microbiota.</title>
        <authorList>
            <person name="Al-saari N."/>
            <person name="Meirelles P.M."/>
            <person name="Mino S."/>
            <person name="Suda W."/>
            <person name="Oshima K."/>
            <person name="Hattori M."/>
            <person name="Ohkuma M."/>
            <person name="Thompson F.L."/>
            <person name="Gomez-Gil B."/>
            <person name="Sawabe T."/>
            <person name="Sawabe T."/>
        </authorList>
    </citation>
    <scope>NUCLEOTIDE SEQUENCE [LARGE SCALE GENOMIC DNA]</scope>
    <source>
        <strain evidence="1 2">JCM 19237</strain>
    </source>
</reference>
<dbReference type="AlphaFoldDB" id="A0A090QQ67"/>
<sequence length="63" mass="7087">MPAERSVRAAMWEGRHVFVGIRPEHLSLATADMPNTLPAVITPWKSWAQKSTFTPPPWHGSHL</sequence>
<accession>A0A090QQ67</accession>
<evidence type="ECO:0000313" key="2">
    <source>
        <dbReference type="Proteomes" id="UP000029227"/>
    </source>
</evidence>
<dbReference type="InterPro" id="IPR008995">
    <property type="entry name" value="Mo/tungstate-bd_C_term_dom"/>
</dbReference>
<organism evidence="1 2">
    <name type="scientific">Photobacterium aphoticum</name>
    <dbReference type="NCBI Taxonomy" id="754436"/>
    <lineage>
        <taxon>Bacteria</taxon>
        <taxon>Pseudomonadati</taxon>
        <taxon>Pseudomonadota</taxon>
        <taxon>Gammaproteobacteria</taxon>
        <taxon>Vibrionales</taxon>
        <taxon>Vibrionaceae</taxon>
        <taxon>Photobacterium</taxon>
    </lineage>
</organism>
<gene>
    <name evidence="1" type="ORF">JCM19237_1070</name>
</gene>
<dbReference type="EMBL" id="BBMN01000004">
    <property type="protein sequence ID" value="GAL04398.1"/>
    <property type="molecule type" value="Genomic_DNA"/>
</dbReference>
<name>A0A090QQ67_9GAMM</name>
<proteinExistence type="predicted"/>
<comment type="caution">
    <text evidence="1">The sequence shown here is derived from an EMBL/GenBank/DDBJ whole genome shotgun (WGS) entry which is preliminary data.</text>
</comment>
<dbReference type="STRING" id="754436.JCM19237_1070"/>